<dbReference type="AlphaFoldDB" id="A0AA96GEE7"/>
<dbReference type="InterPro" id="IPR036164">
    <property type="entry name" value="bL21-like_sf"/>
</dbReference>
<organism evidence="8 9">
    <name type="scientific">Candidatus Nitrospira allomarina</name>
    <dbReference type="NCBI Taxonomy" id="3020900"/>
    <lineage>
        <taxon>Bacteria</taxon>
        <taxon>Pseudomonadati</taxon>
        <taxon>Nitrospirota</taxon>
        <taxon>Nitrospiria</taxon>
        <taxon>Nitrospirales</taxon>
        <taxon>Nitrospiraceae</taxon>
        <taxon>Nitrospira</taxon>
    </lineage>
</organism>
<dbReference type="EMBL" id="CP116967">
    <property type="protein sequence ID" value="WNM59632.1"/>
    <property type="molecule type" value="Genomic_DNA"/>
</dbReference>
<dbReference type="HAMAP" id="MF_01363">
    <property type="entry name" value="Ribosomal_bL21"/>
    <property type="match status" value="1"/>
</dbReference>
<dbReference type="NCBIfam" id="TIGR00061">
    <property type="entry name" value="L21"/>
    <property type="match status" value="1"/>
</dbReference>
<dbReference type="GO" id="GO:1990904">
    <property type="term" value="C:ribonucleoprotein complex"/>
    <property type="evidence" value="ECO:0007669"/>
    <property type="project" value="UniProtKB-KW"/>
</dbReference>
<evidence type="ECO:0000256" key="2">
    <source>
        <dbReference type="ARBA" id="ARBA00022730"/>
    </source>
</evidence>
<sequence length="105" mass="11733">MYAIIETGGKQYRAEPNGILQVESLEGDVGSIIQFDSVGFVQTDQAPIVGSPMITDAVVKGEIIRHARTRSITIFKKKRRKNYRRTKGHRQGFTEVRITEIVASA</sequence>
<dbReference type="GO" id="GO:0006412">
    <property type="term" value="P:translation"/>
    <property type="evidence" value="ECO:0007669"/>
    <property type="project" value="UniProtKB-UniRule"/>
</dbReference>
<accession>A0AA96GEE7</accession>
<dbReference type="RefSeq" id="WP_312646419.1">
    <property type="nucleotide sequence ID" value="NZ_CP116967.1"/>
</dbReference>
<keyword evidence="5 6" id="KW-0687">Ribonucleoprotein</keyword>
<dbReference type="PANTHER" id="PTHR21349:SF0">
    <property type="entry name" value="LARGE RIBOSOMAL SUBUNIT PROTEIN BL21M"/>
    <property type="match status" value="1"/>
</dbReference>
<comment type="subunit">
    <text evidence="6">Part of the 50S ribosomal subunit. Contacts protein L20.</text>
</comment>
<dbReference type="GO" id="GO:0005840">
    <property type="term" value="C:ribosome"/>
    <property type="evidence" value="ECO:0007669"/>
    <property type="project" value="UniProtKB-KW"/>
</dbReference>
<dbReference type="SUPFAM" id="SSF141091">
    <property type="entry name" value="L21p-like"/>
    <property type="match status" value="1"/>
</dbReference>
<evidence type="ECO:0000313" key="8">
    <source>
        <dbReference type="EMBL" id="WNM59632.1"/>
    </source>
</evidence>
<evidence type="ECO:0000256" key="4">
    <source>
        <dbReference type="ARBA" id="ARBA00022980"/>
    </source>
</evidence>
<dbReference type="Proteomes" id="UP001302719">
    <property type="component" value="Chromosome"/>
</dbReference>
<comment type="function">
    <text evidence="6 7">This protein binds to 23S rRNA in the presence of protein L20.</text>
</comment>
<proteinExistence type="inferred from homology"/>
<dbReference type="InterPro" id="IPR028909">
    <property type="entry name" value="bL21-like"/>
</dbReference>
<keyword evidence="4 6" id="KW-0689">Ribosomal protein</keyword>
<dbReference type="GO" id="GO:0003735">
    <property type="term" value="F:structural constituent of ribosome"/>
    <property type="evidence" value="ECO:0007669"/>
    <property type="project" value="InterPro"/>
</dbReference>
<protein>
    <recommendedName>
        <fullName evidence="6">Large ribosomal subunit protein bL21</fullName>
    </recommendedName>
</protein>
<keyword evidence="3 6" id="KW-0694">RNA-binding</keyword>
<evidence type="ECO:0000256" key="6">
    <source>
        <dbReference type="HAMAP-Rule" id="MF_01363"/>
    </source>
</evidence>
<evidence type="ECO:0000313" key="9">
    <source>
        <dbReference type="Proteomes" id="UP001302719"/>
    </source>
</evidence>
<dbReference type="Pfam" id="PF00829">
    <property type="entry name" value="Ribosomal_L21p"/>
    <property type="match status" value="1"/>
</dbReference>
<evidence type="ECO:0000256" key="7">
    <source>
        <dbReference type="RuleBase" id="RU000562"/>
    </source>
</evidence>
<evidence type="ECO:0000256" key="1">
    <source>
        <dbReference type="ARBA" id="ARBA00008563"/>
    </source>
</evidence>
<dbReference type="GO" id="GO:0019843">
    <property type="term" value="F:rRNA binding"/>
    <property type="evidence" value="ECO:0007669"/>
    <property type="project" value="UniProtKB-UniRule"/>
</dbReference>
<keyword evidence="2 6" id="KW-0699">rRNA-binding</keyword>
<dbReference type="InterPro" id="IPR001787">
    <property type="entry name" value="Ribosomal_bL21"/>
</dbReference>
<dbReference type="PANTHER" id="PTHR21349">
    <property type="entry name" value="50S RIBOSOMAL PROTEIN L21"/>
    <property type="match status" value="1"/>
</dbReference>
<dbReference type="PROSITE" id="PS01169">
    <property type="entry name" value="RIBOSOMAL_L21"/>
    <property type="match status" value="1"/>
</dbReference>
<keyword evidence="9" id="KW-1185">Reference proteome</keyword>
<dbReference type="GO" id="GO:0005737">
    <property type="term" value="C:cytoplasm"/>
    <property type="evidence" value="ECO:0007669"/>
    <property type="project" value="UniProtKB-ARBA"/>
</dbReference>
<gene>
    <name evidence="6 8" type="primary">rplU</name>
    <name evidence="8" type="ORF">PP769_07725</name>
</gene>
<reference evidence="8 9" key="1">
    <citation type="submission" date="2023-01" db="EMBL/GenBank/DDBJ databases">
        <title>Cultivation and genomic characterization of new, ubiquitous marine nitrite-oxidizing bacteria from the Nitrospirales.</title>
        <authorList>
            <person name="Mueller A.J."/>
            <person name="Daebeler A."/>
            <person name="Herbold C.W."/>
            <person name="Kirkegaard R.H."/>
            <person name="Daims H."/>
        </authorList>
    </citation>
    <scope>NUCLEOTIDE SEQUENCE [LARGE SCALE GENOMIC DNA]</scope>
    <source>
        <strain evidence="8 9">VA</strain>
    </source>
</reference>
<dbReference type="InterPro" id="IPR018258">
    <property type="entry name" value="Ribosomal_bL21_CS"/>
</dbReference>
<dbReference type="KEGG" id="nall:PP769_07725"/>
<evidence type="ECO:0000256" key="5">
    <source>
        <dbReference type="ARBA" id="ARBA00023274"/>
    </source>
</evidence>
<name>A0AA96GEE7_9BACT</name>
<evidence type="ECO:0000256" key="3">
    <source>
        <dbReference type="ARBA" id="ARBA00022884"/>
    </source>
</evidence>
<comment type="similarity">
    <text evidence="1 6 7">Belongs to the bacterial ribosomal protein bL21 family.</text>
</comment>